<sequence length="88" mass="10259">MILLDKSNLIISKAVLVIELYCRREQKVALIDALDGFQTFHIRPLTQLDDVRMQQNLKDASYVCENTGKSVYFESHRKGRGKKVEERF</sequence>
<evidence type="ECO:0000313" key="1">
    <source>
        <dbReference type="EMBL" id="GBO24909.1"/>
    </source>
</evidence>
<comment type="caution">
    <text evidence="1">The sequence shown here is derived from an EMBL/GenBank/DDBJ whole genome shotgun (WGS) entry which is preliminary data.</text>
</comment>
<accession>A0A4Y2VHY3</accession>
<evidence type="ECO:0000313" key="2">
    <source>
        <dbReference type="EMBL" id="GBO24911.1"/>
    </source>
</evidence>
<organism evidence="1 3">
    <name type="scientific">Araneus ventricosus</name>
    <name type="common">Orbweaver spider</name>
    <name type="synonym">Epeira ventricosa</name>
    <dbReference type="NCBI Taxonomy" id="182803"/>
    <lineage>
        <taxon>Eukaryota</taxon>
        <taxon>Metazoa</taxon>
        <taxon>Ecdysozoa</taxon>
        <taxon>Arthropoda</taxon>
        <taxon>Chelicerata</taxon>
        <taxon>Arachnida</taxon>
        <taxon>Araneae</taxon>
        <taxon>Araneomorphae</taxon>
        <taxon>Entelegynae</taxon>
        <taxon>Araneoidea</taxon>
        <taxon>Araneidae</taxon>
        <taxon>Araneus</taxon>
    </lineage>
</organism>
<gene>
    <name evidence="1" type="ORF">AVEN_189975_1</name>
    <name evidence="2" type="ORF">AVEN_193596_1</name>
</gene>
<protein>
    <submittedName>
        <fullName evidence="1">Uncharacterized protein</fullName>
    </submittedName>
</protein>
<name>A0A4Y2VHY3_ARAVE</name>
<dbReference type="EMBL" id="BGPR01047881">
    <property type="protein sequence ID" value="GBO24911.1"/>
    <property type="molecule type" value="Genomic_DNA"/>
</dbReference>
<reference evidence="1 3" key="1">
    <citation type="journal article" date="2019" name="Sci. Rep.">
        <title>Orb-weaving spider Araneus ventricosus genome elucidates the spidroin gene catalogue.</title>
        <authorList>
            <person name="Kono N."/>
            <person name="Nakamura H."/>
            <person name="Ohtoshi R."/>
            <person name="Moran D.A.P."/>
            <person name="Shinohara A."/>
            <person name="Yoshida Y."/>
            <person name="Fujiwara M."/>
            <person name="Mori M."/>
            <person name="Tomita M."/>
            <person name="Arakawa K."/>
        </authorList>
    </citation>
    <scope>NUCLEOTIDE SEQUENCE [LARGE SCALE GENOMIC DNA]</scope>
</reference>
<evidence type="ECO:0000313" key="3">
    <source>
        <dbReference type="Proteomes" id="UP000499080"/>
    </source>
</evidence>
<keyword evidence="3" id="KW-1185">Reference proteome</keyword>
<dbReference type="EMBL" id="BGPR01047880">
    <property type="protein sequence ID" value="GBO24909.1"/>
    <property type="molecule type" value="Genomic_DNA"/>
</dbReference>
<dbReference type="Proteomes" id="UP000499080">
    <property type="component" value="Unassembled WGS sequence"/>
</dbReference>
<proteinExistence type="predicted"/>
<dbReference type="AlphaFoldDB" id="A0A4Y2VHY3"/>